<feature type="domain" description="PAS" evidence="8">
    <location>
        <begin position="650"/>
        <end position="695"/>
    </location>
</feature>
<dbReference type="Gene3D" id="3.30.70.270">
    <property type="match status" value="1"/>
</dbReference>
<evidence type="ECO:0000259" key="9">
    <source>
        <dbReference type="PROSITE" id="PS50113"/>
    </source>
</evidence>
<dbReference type="CDD" id="cd00130">
    <property type="entry name" value="PAS"/>
    <property type="match status" value="2"/>
</dbReference>
<gene>
    <name evidence="12" type="ORF">LP43_0760</name>
</gene>
<dbReference type="Pfam" id="PF00563">
    <property type="entry name" value="EAL"/>
    <property type="match status" value="1"/>
</dbReference>
<dbReference type="Gene3D" id="3.30.450.20">
    <property type="entry name" value="PAS domain"/>
    <property type="match status" value="2"/>
</dbReference>
<keyword evidence="3" id="KW-1003">Cell membrane</keyword>
<dbReference type="PROSITE" id="PS50112">
    <property type="entry name" value="PAS"/>
    <property type="match status" value="2"/>
</dbReference>
<dbReference type="PROSITE" id="PS50113">
    <property type="entry name" value="PAC"/>
    <property type="match status" value="2"/>
</dbReference>
<dbReference type="InterPro" id="IPR001610">
    <property type="entry name" value="PAC"/>
</dbReference>
<dbReference type="CDD" id="cd01949">
    <property type="entry name" value="GGDEF"/>
    <property type="match status" value="1"/>
</dbReference>
<protein>
    <submittedName>
        <fullName evidence="12">Diguanylate cyclase/phosphodiesterase (GGDEF &amp; EAL domains) with PAS/PAC sensor(S)</fullName>
    </submittedName>
</protein>
<dbReference type="Pfam" id="PF13426">
    <property type="entry name" value="PAS_9"/>
    <property type="match status" value="2"/>
</dbReference>
<feature type="transmembrane region" description="Helical" evidence="7">
    <location>
        <begin position="153"/>
        <end position="176"/>
    </location>
</feature>
<evidence type="ECO:0000256" key="2">
    <source>
        <dbReference type="ARBA" id="ARBA00004651"/>
    </source>
</evidence>
<evidence type="ECO:0000256" key="7">
    <source>
        <dbReference type="SAM" id="Phobius"/>
    </source>
</evidence>
<dbReference type="NCBIfam" id="TIGR00254">
    <property type="entry name" value="GGDEF"/>
    <property type="match status" value="1"/>
</dbReference>
<dbReference type="GO" id="GO:0007165">
    <property type="term" value="P:signal transduction"/>
    <property type="evidence" value="ECO:0007669"/>
    <property type="project" value="UniProtKB-ARBA"/>
</dbReference>
<dbReference type="SMART" id="SM00267">
    <property type="entry name" value="GGDEF"/>
    <property type="match status" value="1"/>
</dbReference>
<feature type="domain" description="GGDEF" evidence="11">
    <location>
        <begin position="807"/>
        <end position="940"/>
    </location>
</feature>
<feature type="transmembrane region" description="Helical" evidence="7">
    <location>
        <begin position="79"/>
        <end position="98"/>
    </location>
</feature>
<dbReference type="GO" id="GO:0003824">
    <property type="term" value="F:catalytic activity"/>
    <property type="evidence" value="ECO:0007669"/>
    <property type="project" value="UniProtKB-ARBA"/>
</dbReference>
<feature type="transmembrane region" description="Helical" evidence="7">
    <location>
        <begin position="118"/>
        <end position="141"/>
    </location>
</feature>
<reference evidence="12 13" key="1">
    <citation type="submission" date="2014-09" db="EMBL/GenBank/DDBJ databases">
        <authorList>
            <person name="Grob C."/>
            <person name="Taubert M."/>
            <person name="Howat A.M."/>
            <person name="Burns O.J."/>
            <person name="Dixon J.L."/>
            <person name="Chen Y."/>
            <person name="Murrell J.C."/>
        </authorList>
    </citation>
    <scope>NUCLEOTIDE SEQUENCE [LARGE SCALE GENOMIC DNA]</scope>
    <source>
        <strain evidence="12">L4</strain>
    </source>
</reference>
<dbReference type="InterPro" id="IPR029787">
    <property type="entry name" value="Nucleotide_cyclase"/>
</dbReference>
<dbReference type="InterPro" id="IPR000160">
    <property type="entry name" value="GGDEF_dom"/>
</dbReference>
<dbReference type="Pfam" id="PF03924">
    <property type="entry name" value="CHASE"/>
    <property type="match status" value="1"/>
</dbReference>
<comment type="cofactor">
    <cofactor evidence="1">
        <name>Mg(2+)</name>
        <dbReference type="ChEBI" id="CHEBI:18420"/>
    </cofactor>
</comment>
<evidence type="ECO:0000256" key="6">
    <source>
        <dbReference type="ARBA" id="ARBA00023136"/>
    </source>
</evidence>
<organism evidence="12 13">
    <name type="scientific">Methylophaga thiooxydans</name>
    <dbReference type="NCBI Taxonomy" id="392484"/>
    <lineage>
        <taxon>Bacteria</taxon>
        <taxon>Pseudomonadati</taxon>
        <taxon>Pseudomonadota</taxon>
        <taxon>Gammaproteobacteria</taxon>
        <taxon>Thiotrichales</taxon>
        <taxon>Piscirickettsiaceae</taxon>
        <taxon>Methylophaga</taxon>
    </lineage>
</organism>
<dbReference type="SMART" id="SM00091">
    <property type="entry name" value="PAS"/>
    <property type="match status" value="2"/>
</dbReference>
<feature type="transmembrane region" description="Helical" evidence="7">
    <location>
        <begin position="6"/>
        <end position="27"/>
    </location>
</feature>
<dbReference type="Pfam" id="PF00990">
    <property type="entry name" value="GGDEF"/>
    <property type="match status" value="1"/>
</dbReference>
<dbReference type="InterPro" id="IPR035965">
    <property type="entry name" value="PAS-like_dom_sf"/>
</dbReference>
<evidence type="ECO:0000256" key="3">
    <source>
        <dbReference type="ARBA" id="ARBA00022475"/>
    </source>
</evidence>
<dbReference type="Gene3D" id="3.20.20.450">
    <property type="entry name" value="EAL domain"/>
    <property type="match status" value="1"/>
</dbReference>
<dbReference type="InterPro" id="IPR007895">
    <property type="entry name" value="MASE1"/>
</dbReference>
<keyword evidence="6 7" id="KW-0472">Membrane</keyword>
<keyword evidence="5 7" id="KW-1133">Transmembrane helix</keyword>
<evidence type="ECO:0000256" key="5">
    <source>
        <dbReference type="ARBA" id="ARBA00022989"/>
    </source>
</evidence>
<evidence type="ECO:0000259" key="8">
    <source>
        <dbReference type="PROSITE" id="PS50112"/>
    </source>
</evidence>
<dbReference type="CDD" id="cd01948">
    <property type="entry name" value="EAL"/>
    <property type="match status" value="1"/>
</dbReference>
<dbReference type="PANTHER" id="PTHR44757:SF4">
    <property type="entry name" value="DIGUANYLATE CYCLASE DGCE-RELATED"/>
    <property type="match status" value="1"/>
</dbReference>
<feature type="domain" description="PAS" evidence="8">
    <location>
        <begin position="527"/>
        <end position="571"/>
    </location>
</feature>
<dbReference type="InterPro" id="IPR001633">
    <property type="entry name" value="EAL_dom"/>
</dbReference>
<evidence type="ECO:0000259" key="10">
    <source>
        <dbReference type="PROSITE" id="PS50883"/>
    </source>
</evidence>
<dbReference type="InterPro" id="IPR043128">
    <property type="entry name" value="Rev_trsase/Diguanyl_cyclase"/>
</dbReference>
<dbReference type="InterPro" id="IPR000700">
    <property type="entry name" value="PAS-assoc_C"/>
</dbReference>
<feature type="domain" description="PAC" evidence="9">
    <location>
        <begin position="723"/>
        <end position="775"/>
    </location>
</feature>
<evidence type="ECO:0000313" key="13">
    <source>
        <dbReference type="Proteomes" id="UP000029999"/>
    </source>
</evidence>
<feature type="transmembrane region" description="Helical" evidence="7">
    <location>
        <begin position="188"/>
        <end position="206"/>
    </location>
</feature>
<dbReference type="Pfam" id="PF05231">
    <property type="entry name" value="MASE1"/>
    <property type="match status" value="1"/>
</dbReference>
<dbReference type="SMART" id="SM00086">
    <property type="entry name" value="PAC"/>
    <property type="match status" value="2"/>
</dbReference>
<comment type="caution">
    <text evidence="12">The sequence shown here is derived from an EMBL/GenBank/DDBJ whole genome shotgun (WGS) entry which is preliminary data.</text>
</comment>
<proteinExistence type="predicted"/>
<dbReference type="STRING" id="392484.LP43_0760"/>
<accession>A0A0A0BHK7</accession>
<dbReference type="InterPro" id="IPR006189">
    <property type="entry name" value="CHASE_dom"/>
</dbReference>
<keyword evidence="4 7" id="KW-0812">Transmembrane</keyword>
<dbReference type="EMBL" id="JRQD01000002">
    <property type="protein sequence ID" value="KGM07152.1"/>
    <property type="molecule type" value="Genomic_DNA"/>
</dbReference>
<sequence>MNRVILSNLLLIFIYFSFGNSLSVLSLPHIDNILMWLPASIAVSAVLLWGFSLLPAAFFGEFLLAMSLHGWSDAASVNIATIMGVESLIFAFSARYLLVRFSRWPSRLNQDKQIITFFLLAAVIAPLISSGGVAIGVALTGDSILADTVTPFTISWLAKVIGVVMVCPIMFSFFAYPRKLWRTRIINVSLPLVVLFGVLLLMLMLAQDRDRALNHARFDSSTRLVNALIENKLDYHRSLLRSMQAYFANSEEVTEPEFQHFLADFKQQHTDVKALAWLEYIRPGQLNQFERDTDLHLKTHDSNSYKTNDASFNKAALVVRYLAVEQPEAETPYSDLLGVNLCAFEERLLCQQENLSSKNIFTVKNLLPNINNGPDSFFYLLPVIDKREQVMGYVLQMINVKALFSHLYQSQVHTWVDFSVTRQSTGERLFDTVERETVDDVANNIFKKAHVINYSGDKWLVEYTPSPFFMSHYSNWYMYGVMIVTLLCFSLISIWLLTITGRYNRVENEVARKTRELQQRSELLAKSEKKYRRLVENLQDEYFLYSHDVNGIFDYVGPSVSLILGYSQEEFSQHYMTFVPETEVNQLVPLFTEHTLAGYKSNYEIEILDKKGGLHTLAVTEVPSYNDNKEVIGVEGIARDITEFKASQQKLEKLSLAVEHSPNAILVMDQAGEIEYVNPKFTSITGYHHDDKLGRWPDLINSGVNIPGIYDEIWNTIRHGDDWRGELQYRKKNGDLYWAQELIAPMLNSEGHATHFVATQIDITEARRLSEETSYQATHDQLTGLINRHEFDLRLERVVLAAKHNLTEHALCFLDLDQFKLVNDTCGHIAGDELLRQIGSLLQNNVRSRDTIARLGGDEFAVLMEHCSIDRAYKACEQILQLLQDFRFHWQDYTFTVGGSIGLTIIDQHTRDSNEALKYVDTACYSAKDAGRNRVEVHREDSLRLQQRRGEIHWSTEISEALDDDRFLLYAQPIKSVMNPERGMSYEVLVRMLRKDGEISPPGAFLPAAERYNSINRIDRWVVSHTFDWLNKNAAKLNKVATVSINLSGLSMGDESMLTFIIEQLETAKIPAEKIKFEITETAAIANLRAATKFIETLRESGIHFSLDDFGSGLSSFAYLKKLKVDSLKIDGMFVKDMLADPLDFEMVKSINEIGHVMGLETIAEFVESEAILAKLSEIGVDFVQGYAIGKPAPIDDILSHLS</sequence>
<dbReference type="PROSITE" id="PS50887">
    <property type="entry name" value="GGDEF"/>
    <property type="match status" value="1"/>
</dbReference>
<feature type="domain" description="PAC" evidence="9">
    <location>
        <begin position="601"/>
        <end position="653"/>
    </location>
</feature>
<name>A0A0A0BHK7_9GAMM</name>
<dbReference type="FunFam" id="3.30.70.270:FF:000001">
    <property type="entry name" value="Diguanylate cyclase domain protein"/>
    <property type="match status" value="1"/>
</dbReference>
<dbReference type="Gene3D" id="3.30.450.350">
    <property type="entry name" value="CHASE domain"/>
    <property type="match status" value="1"/>
</dbReference>
<feature type="domain" description="EAL" evidence="10">
    <location>
        <begin position="951"/>
        <end position="1203"/>
    </location>
</feature>
<dbReference type="NCBIfam" id="TIGR00229">
    <property type="entry name" value="sensory_box"/>
    <property type="match status" value="2"/>
</dbReference>
<dbReference type="Proteomes" id="UP000029999">
    <property type="component" value="Unassembled WGS sequence"/>
</dbReference>
<dbReference type="InterPro" id="IPR042240">
    <property type="entry name" value="CHASE_sf"/>
</dbReference>
<evidence type="ECO:0000256" key="1">
    <source>
        <dbReference type="ARBA" id="ARBA00001946"/>
    </source>
</evidence>
<evidence type="ECO:0000256" key="4">
    <source>
        <dbReference type="ARBA" id="ARBA00022692"/>
    </source>
</evidence>
<evidence type="ECO:0000259" key="11">
    <source>
        <dbReference type="PROSITE" id="PS50887"/>
    </source>
</evidence>
<dbReference type="SUPFAM" id="SSF55073">
    <property type="entry name" value="Nucleotide cyclase"/>
    <property type="match status" value="1"/>
</dbReference>
<dbReference type="InterPro" id="IPR000014">
    <property type="entry name" value="PAS"/>
</dbReference>
<evidence type="ECO:0000313" key="12">
    <source>
        <dbReference type="EMBL" id="KGM07152.1"/>
    </source>
</evidence>
<dbReference type="SMART" id="SM00052">
    <property type="entry name" value="EAL"/>
    <property type="match status" value="1"/>
</dbReference>
<dbReference type="PANTHER" id="PTHR44757">
    <property type="entry name" value="DIGUANYLATE CYCLASE DGCP"/>
    <property type="match status" value="1"/>
</dbReference>
<dbReference type="SUPFAM" id="SSF55785">
    <property type="entry name" value="PYP-like sensor domain (PAS domain)"/>
    <property type="match status" value="2"/>
</dbReference>
<dbReference type="PROSITE" id="PS50883">
    <property type="entry name" value="EAL"/>
    <property type="match status" value="1"/>
</dbReference>
<dbReference type="InterPro" id="IPR035919">
    <property type="entry name" value="EAL_sf"/>
</dbReference>
<dbReference type="AlphaFoldDB" id="A0A0A0BHK7"/>
<dbReference type="InterPro" id="IPR052155">
    <property type="entry name" value="Biofilm_reg_signaling"/>
</dbReference>
<dbReference type="SUPFAM" id="SSF141868">
    <property type="entry name" value="EAL domain-like"/>
    <property type="match status" value="1"/>
</dbReference>
<comment type="subcellular location">
    <subcellularLocation>
        <location evidence="2">Cell membrane</location>
        <topology evidence="2">Multi-pass membrane protein</topology>
    </subcellularLocation>
</comment>
<dbReference type="RefSeq" id="WP_281085128.1">
    <property type="nucleotide sequence ID" value="NZ_JRQD01000002.1"/>
</dbReference>
<feature type="transmembrane region" description="Helical" evidence="7">
    <location>
        <begin position="476"/>
        <end position="497"/>
    </location>
</feature>
<feature type="transmembrane region" description="Helical" evidence="7">
    <location>
        <begin position="34"/>
        <end position="59"/>
    </location>
</feature>
<dbReference type="GO" id="GO:0005886">
    <property type="term" value="C:plasma membrane"/>
    <property type="evidence" value="ECO:0007669"/>
    <property type="project" value="UniProtKB-SubCell"/>
</dbReference>